<name>A0A1Y2BLW2_9FUNG</name>
<feature type="compositionally biased region" description="Low complexity" evidence="2">
    <location>
        <begin position="379"/>
        <end position="390"/>
    </location>
</feature>
<evidence type="ECO:0000256" key="2">
    <source>
        <dbReference type="SAM" id="MobiDB-lite"/>
    </source>
</evidence>
<feature type="region of interest" description="Disordered" evidence="2">
    <location>
        <begin position="685"/>
        <end position="716"/>
    </location>
</feature>
<feature type="compositionally biased region" description="Low complexity" evidence="2">
    <location>
        <begin position="988"/>
        <end position="1010"/>
    </location>
</feature>
<protein>
    <recommendedName>
        <fullName evidence="3">C2H2-type domain-containing protein</fullName>
    </recommendedName>
</protein>
<keyword evidence="1" id="KW-0862">Zinc</keyword>
<feature type="region of interest" description="Disordered" evidence="2">
    <location>
        <begin position="1"/>
        <end position="20"/>
    </location>
</feature>
<keyword evidence="5" id="KW-1185">Reference proteome</keyword>
<dbReference type="STRING" id="1754190.A0A1Y2BLW2"/>
<feature type="compositionally biased region" description="Low complexity" evidence="2">
    <location>
        <begin position="959"/>
        <end position="969"/>
    </location>
</feature>
<organism evidence="4 5">
    <name type="scientific">Neocallimastix californiae</name>
    <dbReference type="NCBI Taxonomy" id="1754190"/>
    <lineage>
        <taxon>Eukaryota</taxon>
        <taxon>Fungi</taxon>
        <taxon>Fungi incertae sedis</taxon>
        <taxon>Chytridiomycota</taxon>
        <taxon>Chytridiomycota incertae sedis</taxon>
        <taxon>Neocallimastigomycetes</taxon>
        <taxon>Neocallimastigales</taxon>
        <taxon>Neocallimastigaceae</taxon>
        <taxon>Neocallimastix</taxon>
    </lineage>
</organism>
<dbReference type="SMART" id="SM00355">
    <property type="entry name" value="ZnF_C2H2"/>
    <property type="match status" value="4"/>
</dbReference>
<feature type="compositionally biased region" description="Low complexity" evidence="2">
    <location>
        <begin position="577"/>
        <end position="593"/>
    </location>
</feature>
<feature type="compositionally biased region" description="Polar residues" evidence="2">
    <location>
        <begin position="419"/>
        <end position="431"/>
    </location>
</feature>
<feature type="region of interest" description="Disordered" evidence="2">
    <location>
        <begin position="373"/>
        <end position="474"/>
    </location>
</feature>
<evidence type="ECO:0000313" key="5">
    <source>
        <dbReference type="Proteomes" id="UP000193920"/>
    </source>
</evidence>
<feature type="compositionally biased region" description="Low complexity" evidence="2">
    <location>
        <begin position="1031"/>
        <end position="1044"/>
    </location>
</feature>
<feature type="domain" description="C2H2-type" evidence="3">
    <location>
        <begin position="305"/>
        <end position="332"/>
    </location>
</feature>
<dbReference type="GO" id="GO:0008270">
    <property type="term" value="F:zinc ion binding"/>
    <property type="evidence" value="ECO:0007669"/>
    <property type="project" value="UniProtKB-KW"/>
</dbReference>
<evidence type="ECO:0000256" key="1">
    <source>
        <dbReference type="PROSITE-ProRule" id="PRU00042"/>
    </source>
</evidence>
<feature type="compositionally biased region" description="Low complexity" evidence="2">
    <location>
        <begin position="438"/>
        <end position="456"/>
    </location>
</feature>
<dbReference type="AlphaFoldDB" id="A0A1Y2BLW2"/>
<keyword evidence="1" id="KW-0863">Zinc-finger</keyword>
<dbReference type="PROSITE" id="PS50157">
    <property type="entry name" value="ZINC_FINGER_C2H2_2"/>
    <property type="match status" value="1"/>
</dbReference>
<feature type="region of interest" description="Disordered" evidence="2">
    <location>
        <begin position="959"/>
        <end position="1011"/>
    </location>
</feature>
<sequence>MTLPRQNSNTMSSRFKQNKPLLSRQPINKNEISSSNLIKSNSKSDNDILKKELKLCSQVWAKLLKLPIIKYLEKKHHPNIHLDTKILNEITLVYEKINKEEYTGKDEFYSLIMEIINKFGLICKPTTQVYMDYNNLKLIFNTEWNKCLNIMKLNKEFITSPKMNKIICHICNEEFKLKRDFKNHLKTCSINNPKSSIKNEENKINNSNNNTKVVMPNTSFSSPPPNVKYKYEKKDTQKNEKKELSVSYKHYSKFFKPEFNMEAIKIGDSIDCPFNNCTSTSSSLAKLVTHIMTNHQDKLTVISDYYCSVCGKRLPDIVTLLIHNVEHQHNKRRKIFSKDHTSNTASSSSSLINPLNPISNSFIPINTAITKSSLPLPYNNNKNKSINSKSSKLKRKYPFDNSNKLNNSSNTSNVNLTKANNIVLDTNQNKNQENEKYPLTPSPTSSLSQNLQTSPTKINNMGSEDQSKENNLSLNNNNINIKDIDMEKEKELKDYSEDVLKEKNNIVLENTLENKLKNNISEKEQLQLDQTSNNILQLKSSSNKIPNNNNNNIPSPISSPISHKINTQHIKDNTILSSPNTSHSKSESSSSTVSYTRSKLRIPCVVKTCKKTYKNIKGLKTHISRYHPEVQVNIEELVASYKVQSEQEESKENKKVHNILPVTTSSHINMNASTSANLNMNINLNINKNENPKNNNKNNNVNNSNTNNNSKISTSNSNLLSIENNPLLNITSDPMNLDKSLSSELLKNIIKGKNTFNEIEDNKKGKLDSLDNNSMNIDANNMNIKSAISDSNNLNLLQDYLINNNTLNNTELGNLENLNLHTANPYSCLDTNLSMPIDLQNNLLFNNSLSQTANPTDILKNPSLIPELNKSDLLSTMYPPLSNDLLSNNLTNNISNNLLMNLLYNNINNSSLPMSNINDLNLLNMNYNPLNSFSLYNTNVDSLNSLNNTQLQLLLNNHNQNNNTSINNNPSGESSDHKSNSFLNSKESFNTTTTDSHNSHSNEVSSNSNINEKHVELNKNKEKLEVISPISNKNTNNTSNQQDNHPGTSSLNAEFLNNLFINENNLNDSNLDLVNLNPSISDSKSLDLVNLNSSISDPKSLDLLSNTLIPNIKTSINETLEELNLDMKQHKNINDNKKK</sequence>
<keyword evidence="1" id="KW-0479">Metal-binding</keyword>
<dbReference type="PROSITE" id="PS00028">
    <property type="entry name" value="ZINC_FINGER_C2H2_1"/>
    <property type="match status" value="2"/>
</dbReference>
<feature type="compositionally biased region" description="Polar residues" evidence="2">
    <location>
        <begin position="1"/>
        <end position="15"/>
    </location>
</feature>
<comment type="caution">
    <text evidence="4">The sequence shown here is derived from an EMBL/GenBank/DDBJ whole genome shotgun (WGS) entry which is preliminary data.</text>
</comment>
<gene>
    <name evidence="4" type="ORF">LY90DRAFT_673199</name>
</gene>
<feature type="region of interest" description="Disordered" evidence="2">
    <location>
        <begin position="199"/>
        <end position="226"/>
    </location>
</feature>
<accession>A0A1Y2BLW2</accession>
<evidence type="ECO:0000313" key="4">
    <source>
        <dbReference type="EMBL" id="ORY35135.1"/>
    </source>
</evidence>
<evidence type="ECO:0000259" key="3">
    <source>
        <dbReference type="PROSITE" id="PS50157"/>
    </source>
</evidence>
<reference evidence="4 5" key="1">
    <citation type="submission" date="2016-08" db="EMBL/GenBank/DDBJ databases">
        <title>A Parts List for Fungal Cellulosomes Revealed by Comparative Genomics.</title>
        <authorList>
            <consortium name="DOE Joint Genome Institute"/>
            <person name="Haitjema C.H."/>
            <person name="Gilmore S.P."/>
            <person name="Henske J.K."/>
            <person name="Solomon K.V."/>
            <person name="De Groot R."/>
            <person name="Kuo A."/>
            <person name="Mondo S.J."/>
            <person name="Salamov A.A."/>
            <person name="Labutti K."/>
            <person name="Zhao Z."/>
            <person name="Chiniquy J."/>
            <person name="Barry K."/>
            <person name="Brewer H.M."/>
            <person name="Purvine S.O."/>
            <person name="Wright A.T."/>
            <person name="Boxma B."/>
            <person name="Van Alen T."/>
            <person name="Hackstein J.H."/>
            <person name="Baker S.E."/>
            <person name="Grigoriev I.V."/>
            <person name="O'Malley M.A."/>
        </authorList>
    </citation>
    <scope>NUCLEOTIDE SEQUENCE [LARGE SCALE GENOMIC DNA]</scope>
    <source>
        <strain evidence="4 5">G1</strain>
    </source>
</reference>
<dbReference type="InterPro" id="IPR013087">
    <property type="entry name" value="Znf_C2H2_type"/>
</dbReference>
<dbReference type="EMBL" id="MCOG01000153">
    <property type="protein sequence ID" value="ORY35135.1"/>
    <property type="molecule type" value="Genomic_DNA"/>
</dbReference>
<feature type="compositionally biased region" description="Low complexity" evidence="2">
    <location>
        <begin position="401"/>
        <end position="418"/>
    </location>
</feature>
<feature type="region of interest" description="Disordered" evidence="2">
    <location>
        <begin position="1031"/>
        <end position="1051"/>
    </location>
</feature>
<proteinExistence type="predicted"/>
<feature type="region of interest" description="Disordered" evidence="2">
    <location>
        <begin position="574"/>
        <end position="593"/>
    </location>
</feature>
<dbReference type="Proteomes" id="UP000193920">
    <property type="component" value="Unassembled WGS sequence"/>
</dbReference>